<proteinExistence type="predicted"/>
<dbReference type="InterPro" id="IPR011990">
    <property type="entry name" value="TPR-like_helical_dom_sf"/>
</dbReference>
<evidence type="ECO:0000313" key="3">
    <source>
        <dbReference type="EMBL" id="KHD07922.1"/>
    </source>
</evidence>
<evidence type="ECO:0000256" key="1">
    <source>
        <dbReference type="SAM" id="Coils"/>
    </source>
</evidence>
<feature type="coiled-coil region" evidence="1">
    <location>
        <begin position="135"/>
        <end position="198"/>
    </location>
</feature>
<dbReference type="InterPro" id="IPR024983">
    <property type="entry name" value="CHAT_dom"/>
</dbReference>
<accession>A0A0A6PC81</accession>
<dbReference type="Pfam" id="PF12770">
    <property type="entry name" value="CHAT"/>
    <property type="match status" value="1"/>
</dbReference>
<reference evidence="3 4" key="1">
    <citation type="journal article" date="2016" name="Front. Microbiol.">
        <title>Single-Cell (Meta-)Genomics of a Dimorphic Candidatus Thiomargarita nelsonii Reveals Genomic Plasticity.</title>
        <authorList>
            <person name="Flood B.E."/>
            <person name="Fliss P."/>
            <person name="Jones D.S."/>
            <person name="Dick G.J."/>
            <person name="Jain S."/>
            <person name="Kaster A.K."/>
            <person name="Winkel M."/>
            <person name="Mussmann M."/>
            <person name="Bailey J."/>
        </authorList>
    </citation>
    <scope>NUCLEOTIDE SEQUENCE [LARGE SCALE GENOMIC DNA]</scope>
    <source>
        <strain evidence="3">Hydrate Ridge</strain>
    </source>
</reference>
<feature type="domain" description="CHAT" evidence="2">
    <location>
        <begin position="297"/>
        <end position="387"/>
    </location>
</feature>
<dbReference type="Pfam" id="PF13424">
    <property type="entry name" value="TPR_12"/>
    <property type="match status" value="1"/>
</dbReference>
<dbReference type="EMBL" id="JSZA02000011">
    <property type="protein sequence ID" value="KHD07922.1"/>
    <property type="molecule type" value="Genomic_DNA"/>
</dbReference>
<comment type="caution">
    <text evidence="3">The sequence shown here is derived from an EMBL/GenBank/DDBJ whole genome shotgun (WGS) entry which is preliminary data.</text>
</comment>
<dbReference type="Gene3D" id="1.25.40.10">
    <property type="entry name" value="Tetratricopeptide repeat domain"/>
    <property type="match status" value="1"/>
</dbReference>
<evidence type="ECO:0000313" key="4">
    <source>
        <dbReference type="Proteomes" id="UP000030428"/>
    </source>
</evidence>
<keyword evidence="4" id="KW-1185">Reference proteome</keyword>
<organism evidence="3 4">
    <name type="scientific">Candidatus Thiomargarita nelsonii</name>
    <dbReference type="NCBI Taxonomy" id="1003181"/>
    <lineage>
        <taxon>Bacteria</taxon>
        <taxon>Pseudomonadati</taxon>
        <taxon>Pseudomonadota</taxon>
        <taxon>Gammaproteobacteria</taxon>
        <taxon>Thiotrichales</taxon>
        <taxon>Thiotrichaceae</taxon>
        <taxon>Thiomargarita</taxon>
    </lineage>
</organism>
<protein>
    <recommendedName>
        <fullName evidence="2">CHAT domain-containing protein</fullName>
    </recommendedName>
</protein>
<dbReference type="AlphaFoldDB" id="A0A0A6PC81"/>
<sequence length="432" mass="48937">MIGRSSKALPLSEKAYRLRKEVLGAMHPSTLTSLIHLARIYQKPGKIHKAIKHFEKIVTGVEHLNAIKPVPTQGGTGLMALVEHLRSGGFSPENRQALFKEWVSSYFRLSYLYAKQSRLDDAFRLAELSKARTLLESLAAKHAAQESGLSKAEQQKLQNYETRLADFNDKIGKALNEKVRLETDKNQLIADLNKFERKLKAKYPKYAELSDVQILSAKNGAKHLSKNAVLISYLVESNLVLAFTFESNGKLTAHDLGKIQNLKKDLESYRYQMSRDKTRSKFDMNKKDKKDIKKLSIELSKRLLEPLKNIIKDKSHWIISPSGVLALIPFETLRFEGEEQPVIDQHKVSYVQSLSILAMLQKRDLAYKQIKNRGNLFAMGAPIYQKAGKSSKKAKQLKAGKGQIEALTATKREFLKKGGKYANPRYWAMPLA</sequence>
<gene>
    <name evidence="3" type="ORF">PN36_04145</name>
</gene>
<dbReference type="Proteomes" id="UP000030428">
    <property type="component" value="Unassembled WGS sequence"/>
</dbReference>
<keyword evidence="1" id="KW-0175">Coiled coil</keyword>
<evidence type="ECO:0000259" key="2">
    <source>
        <dbReference type="Pfam" id="PF12770"/>
    </source>
</evidence>
<dbReference type="SUPFAM" id="SSF48452">
    <property type="entry name" value="TPR-like"/>
    <property type="match status" value="1"/>
</dbReference>
<name>A0A0A6PC81_9GAMM</name>